<dbReference type="Pfam" id="PF00534">
    <property type="entry name" value="Glycos_transf_1"/>
    <property type="match status" value="1"/>
</dbReference>
<organism evidence="3 4">
    <name type="scientific">Desulfomonile tiedjei (strain ATCC 49306 / DSM 6799 / DCB-1)</name>
    <dbReference type="NCBI Taxonomy" id="706587"/>
    <lineage>
        <taxon>Bacteria</taxon>
        <taxon>Pseudomonadati</taxon>
        <taxon>Thermodesulfobacteriota</taxon>
        <taxon>Desulfomonilia</taxon>
        <taxon>Desulfomonilales</taxon>
        <taxon>Desulfomonilaceae</taxon>
        <taxon>Desulfomonile</taxon>
    </lineage>
</organism>
<keyword evidence="4" id="KW-1185">Reference proteome</keyword>
<dbReference type="InterPro" id="IPR001296">
    <property type="entry name" value="Glyco_trans_1"/>
</dbReference>
<dbReference type="Pfam" id="PF13439">
    <property type="entry name" value="Glyco_transf_4"/>
    <property type="match status" value="1"/>
</dbReference>
<dbReference type="RefSeq" id="WP_014811425.1">
    <property type="nucleotide sequence ID" value="NC_018025.1"/>
</dbReference>
<dbReference type="eggNOG" id="COG0438">
    <property type="taxonomic scope" value="Bacteria"/>
</dbReference>
<name>I4C9Q6_DESTA</name>
<dbReference type="Proteomes" id="UP000006055">
    <property type="component" value="Chromosome"/>
</dbReference>
<dbReference type="PANTHER" id="PTHR45947:SF3">
    <property type="entry name" value="SULFOQUINOVOSYL TRANSFERASE SQD2"/>
    <property type="match status" value="1"/>
</dbReference>
<dbReference type="KEGG" id="dti:Desti_3651"/>
<dbReference type="GO" id="GO:0016757">
    <property type="term" value="F:glycosyltransferase activity"/>
    <property type="evidence" value="ECO:0007669"/>
    <property type="project" value="InterPro"/>
</dbReference>
<dbReference type="AlphaFoldDB" id="I4C9Q6"/>
<dbReference type="OrthoDB" id="9790710at2"/>
<evidence type="ECO:0000259" key="1">
    <source>
        <dbReference type="Pfam" id="PF00534"/>
    </source>
</evidence>
<dbReference type="STRING" id="706587.Desti_3651"/>
<dbReference type="InterPro" id="IPR050194">
    <property type="entry name" value="Glycosyltransferase_grp1"/>
</dbReference>
<evidence type="ECO:0000259" key="2">
    <source>
        <dbReference type="Pfam" id="PF13439"/>
    </source>
</evidence>
<feature type="domain" description="Glycosyltransferase subfamily 4-like N-terminal" evidence="2">
    <location>
        <begin position="20"/>
        <end position="220"/>
    </location>
</feature>
<proteinExistence type="predicted"/>
<feature type="domain" description="Glycosyl transferase family 1" evidence="1">
    <location>
        <begin position="227"/>
        <end position="389"/>
    </location>
</feature>
<dbReference type="HOGENOM" id="CLU_009583_28_3_7"/>
<gene>
    <name evidence="3" type="ordered locus">Desti_3651</name>
</gene>
<dbReference type="Gene3D" id="3.40.50.2000">
    <property type="entry name" value="Glycogen Phosphorylase B"/>
    <property type="match status" value="2"/>
</dbReference>
<dbReference type="InterPro" id="IPR028098">
    <property type="entry name" value="Glyco_trans_4-like_N"/>
</dbReference>
<dbReference type="SUPFAM" id="SSF53756">
    <property type="entry name" value="UDP-Glycosyltransferase/glycogen phosphorylase"/>
    <property type="match status" value="1"/>
</dbReference>
<protein>
    <submittedName>
        <fullName evidence="3">Glycosyltransferase</fullName>
    </submittedName>
</protein>
<sequence>MVSDPILKIAVISKSNAEGGGASRVADDLAVLLNEEPNVIAHHWLGYPGAVWKQHMRLLFGGRRFHPIEQACRRISRKLGFTDFFTPEIFRMWLRKEVDYDIYHFHDLSTAVSPIGLRWLARRAHVVWTFHDISPFTGGCIFPMECKKWHARCRDCPKLQEWPLLTNFDRTRLMQAYKRKTAGKNLFTAIAPSAWMARQAIRSGMFSQPPRVIPYCVDTDLFQPHDKQAVRKKLGLPEHAYLILVSAAHLYEIRKGVVHALAALKALDRPFSVLLVGNSDPEVLARFKNFDLHVTGYVRDAELLSLYYAAADVFLFPTLADNLPLTVMETMAAGTPTIGFSTGGVPEMVSHKVHGWLAETADVQGLVEGLRTAHDNPEMREKWAKASRAKAVKLYSKPVFLKNHLDFYREILTCGR</sequence>
<dbReference type="PANTHER" id="PTHR45947">
    <property type="entry name" value="SULFOQUINOVOSYL TRANSFERASE SQD2"/>
    <property type="match status" value="1"/>
</dbReference>
<accession>I4C9Q6</accession>
<keyword evidence="3" id="KW-0808">Transferase</keyword>
<reference evidence="4" key="1">
    <citation type="submission" date="2012-06" db="EMBL/GenBank/DDBJ databases">
        <title>Complete sequence of chromosome of Desulfomonile tiedjei DSM 6799.</title>
        <authorList>
            <person name="Lucas S."/>
            <person name="Copeland A."/>
            <person name="Lapidus A."/>
            <person name="Glavina del Rio T."/>
            <person name="Dalin E."/>
            <person name="Tice H."/>
            <person name="Bruce D."/>
            <person name="Goodwin L."/>
            <person name="Pitluck S."/>
            <person name="Peters L."/>
            <person name="Ovchinnikova G."/>
            <person name="Zeytun A."/>
            <person name="Lu M."/>
            <person name="Kyrpides N."/>
            <person name="Mavromatis K."/>
            <person name="Ivanova N."/>
            <person name="Brettin T."/>
            <person name="Detter J.C."/>
            <person name="Han C."/>
            <person name="Larimer F."/>
            <person name="Land M."/>
            <person name="Hauser L."/>
            <person name="Markowitz V."/>
            <person name="Cheng J.-F."/>
            <person name="Hugenholtz P."/>
            <person name="Woyke T."/>
            <person name="Wu D."/>
            <person name="Spring S."/>
            <person name="Schroeder M."/>
            <person name="Brambilla E."/>
            <person name="Klenk H.-P."/>
            <person name="Eisen J.A."/>
        </authorList>
    </citation>
    <scope>NUCLEOTIDE SEQUENCE [LARGE SCALE GENOMIC DNA]</scope>
    <source>
        <strain evidence="4">ATCC 49306 / DSM 6799 / DCB-1</strain>
    </source>
</reference>
<dbReference type="EMBL" id="CP003360">
    <property type="protein sequence ID" value="AFM26297.1"/>
    <property type="molecule type" value="Genomic_DNA"/>
</dbReference>
<evidence type="ECO:0000313" key="4">
    <source>
        <dbReference type="Proteomes" id="UP000006055"/>
    </source>
</evidence>
<evidence type="ECO:0000313" key="3">
    <source>
        <dbReference type="EMBL" id="AFM26297.1"/>
    </source>
</evidence>